<feature type="transmembrane region" description="Helical" evidence="8">
    <location>
        <begin position="312"/>
        <end position="331"/>
    </location>
</feature>
<gene>
    <name evidence="9" type="ORF">CUN48_08850</name>
</gene>
<evidence type="ECO:0000256" key="3">
    <source>
        <dbReference type="ARBA" id="ARBA00022676"/>
    </source>
</evidence>
<dbReference type="GO" id="GO:0016763">
    <property type="term" value="F:pentosyltransferase activity"/>
    <property type="evidence" value="ECO:0007669"/>
    <property type="project" value="TreeGrafter"/>
</dbReference>
<sequence length="669" mass="71718">MACRPNSNIAGAIIARVMTHRQARVAAGACCAMAFLLATWTLDARSLWGDEAFSVWASQQPAMSLIAGLDAQPPLYHLLLGAGRLLWGKSVFALRYLSVCGGVLLVAVGARLGRLIGGASASAFTALLLAVSPISLYFAQEARMYAPAALFAGGAMLLAVASLKRQAETAGRGVQGWQRGAAYVLLSLGALFTHYYTAGVLLVNALALGMAALRSRGARRIVAWLVAHFSIALVFGAWFVGLQSRYASRAIAGRARIVPALEDIVSNFGVGVNGLLFGMRADGSLMAVALTLFALAVIGVIGYRRRGQFGDAWLILSWIVATLGVVAATAGRSGIVGDFSPRYYLFALLPLTLAAAGWVVRIEEALRRAARPSTSRLSASRLSSLPFAPVILIALAPAVVGDLQLFDLSWQKSRYDAMVGAIRARAQPNDGAVLVNSDQFPLLAYYGPLDMPVWIVGNDALNRDSASVEAELSRFAEGKSRLWLVNYGWAMALQPPSAVEWALNQRGARTYAQGFQDVSLALYDLRFAAGDAPVQPRRVRFGEQITLVGARGRARPYHPGEAVTLDLIWRADQAPRADYTVFMHLRRADDGSQIAAFDSPPVNGAAPTSRWTPGQIITDTRAVPIPADAPPGEYNVVIGLYRYPTFERLKIDGGEATEHIVARVTIRSP</sequence>
<feature type="transmembrane region" description="Helical" evidence="8">
    <location>
        <begin position="25"/>
        <end position="42"/>
    </location>
</feature>
<dbReference type="GO" id="GO:0009103">
    <property type="term" value="P:lipopolysaccharide biosynthetic process"/>
    <property type="evidence" value="ECO:0007669"/>
    <property type="project" value="UniProtKB-ARBA"/>
</dbReference>
<reference evidence="9 10" key="1">
    <citation type="submission" date="2017-11" db="EMBL/GenBank/DDBJ databases">
        <title>Evolution of Phototrophy in the Chloroflexi Phylum Driven by Horizontal Gene Transfer.</title>
        <authorList>
            <person name="Ward L.M."/>
            <person name="Hemp J."/>
            <person name="Shih P.M."/>
            <person name="Mcglynn S.E."/>
            <person name="Fischer W."/>
        </authorList>
    </citation>
    <scope>NUCLEOTIDE SEQUENCE [LARGE SCALE GENOMIC DNA]</scope>
    <source>
        <strain evidence="9">JP3_7</strain>
    </source>
</reference>
<keyword evidence="3" id="KW-0328">Glycosyltransferase</keyword>
<organism evidence="9 10">
    <name type="scientific">Candidatus Thermofonsia Clade 3 bacterium</name>
    <dbReference type="NCBI Taxonomy" id="2364212"/>
    <lineage>
        <taxon>Bacteria</taxon>
        <taxon>Bacillati</taxon>
        <taxon>Chloroflexota</taxon>
        <taxon>Candidatus Thermofontia</taxon>
        <taxon>Candidatus Thermofonsia Clade 3</taxon>
    </lineage>
</organism>
<feature type="transmembrane region" description="Helical" evidence="8">
    <location>
        <begin position="221"/>
        <end position="240"/>
    </location>
</feature>
<keyword evidence="7 8" id="KW-0472">Membrane</keyword>
<feature type="transmembrane region" description="Helical" evidence="8">
    <location>
        <begin position="343"/>
        <end position="361"/>
    </location>
</feature>
<evidence type="ECO:0000256" key="7">
    <source>
        <dbReference type="ARBA" id="ARBA00023136"/>
    </source>
</evidence>
<feature type="transmembrane region" description="Helical" evidence="8">
    <location>
        <begin position="145"/>
        <end position="163"/>
    </location>
</feature>
<feature type="transmembrane region" description="Helical" evidence="8">
    <location>
        <begin position="92"/>
        <end position="110"/>
    </location>
</feature>
<dbReference type="PANTHER" id="PTHR33908">
    <property type="entry name" value="MANNOSYLTRANSFERASE YKCB-RELATED"/>
    <property type="match status" value="1"/>
</dbReference>
<dbReference type="InterPro" id="IPR050297">
    <property type="entry name" value="LipidA_mod_glycosyltrf_83"/>
</dbReference>
<keyword evidence="6 8" id="KW-1133">Transmembrane helix</keyword>
<evidence type="ECO:0000256" key="8">
    <source>
        <dbReference type="SAM" id="Phobius"/>
    </source>
</evidence>
<keyword evidence="5 8" id="KW-0812">Transmembrane</keyword>
<evidence type="ECO:0000313" key="9">
    <source>
        <dbReference type="EMBL" id="PJF47391.1"/>
    </source>
</evidence>
<name>A0A2M8QC59_9CHLR</name>
<proteinExistence type="predicted"/>
<comment type="caution">
    <text evidence="9">The sequence shown here is derived from an EMBL/GenBank/DDBJ whole genome shotgun (WGS) entry which is preliminary data.</text>
</comment>
<protein>
    <submittedName>
        <fullName evidence="9">Uncharacterized protein</fullName>
    </submittedName>
</protein>
<accession>A0A2M8QC59</accession>
<evidence type="ECO:0000256" key="5">
    <source>
        <dbReference type="ARBA" id="ARBA00022692"/>
    </source>
</evidence>
<keyword evidence="4" id="KW-0808">Transferase</keyword>
<keyword evidence="2" id="KW-1003">Cell membrane</keyword>
<dbReference type="AlphaFoldDB" id="A0A2M8QC59"/>
<evidence type="ECO:0000256" key="2">
    <source>
        <dbReference type="ARBA" id="ARBA00022475"/>
    </source>
</evidence>
<feature type="transmembrane region" description="Helical" evidence="8">
    <location>
        <begin position="183"/>
        <end position="209"/>
    </location>
</feature>
<dbReference type="GO" id="GO:0005886">
    <property type="term" value="C:plasma membrane"/>
    <property type="evidence" value="ECO:0007669"/>
    <property type="project" value="UniProtKB-SubCell"/>
</dbReference>
<evidence type="ECO:0000256" key="6">
    <source>
        <dbReference type="ARBA" id="ARBA00022989"/>
    </source>
</evidence>
<comment type="subcellular location">
    <subcellularLocation>
        <location evidence="1">Cell membrane</location>
        <topology evidence="1">Multi-pass membrane protein</topology>
    </subcellularLocation>
</comment>
<evidence type="ECO:0000313" key="10">
    <source>
        <dbReference type="Proteomes" id="UP000230790"/>
    </source>
</evidence>
<dbReference type="EMBL" id="PGTN01000051">
    <property type="protein sequence ID" value="PJF47391.1"/>
    <property type="molecule type" value="Genomic_DNA"/>
</dbReference>
<feature type="transmembrane region" description="Helical" evidence="8">
    <location>
        <begin position="285"/>
        <end position="303"/>
    </location>
</feature>
<dbReference type="Proteomes" id="UP000230790">
    <property type="component" value="Unassembled WGS sequence"/>
</dbReference>
<feature type="transmembrane region" description="Helical" evidence="8">
    <location>
        <begin position="116"/>
        <end position="138"/>
    </location>
</feature>
<evidence type="ECO:0000256" key="4">
    <source>
        <dbReference type="ARBA" id="ARBA00022679"/>
    </source>
</evidence>
<feature type="transmembrane region" description="Helical" evidence="8">
    <location>
        <begin position="382"/>
        <end position="400"/>
    </location>
</feature>
<dbReference type="PANTHER" id="PTHR33908:SF11">
    <property type="entry name" value="MEMBRANE PROTEIN"/>
    <property type="match status" value="1"/>
</dbReference>
<evidence type="ECO:0000256" key="1">
    <source>
        <dbReference type="ARBA" id="ARBA00004651"/>
    </source>
</evidence>